<protein>
    <submittedName>
        <fullName evidence="2">Uncharacterized protein</fullName>
    </submittedName>
</protein>
<feature type="compositionally biased region" description="Basic residues" evidence="1">
    <location>
        <begin position="333"/>
        <end position="343"/>
    </location>
</feature>
<dbReference type="AlphaFoldDB" id="A0A6J5F6M6"/>
<evidence type="ECO:0000256" key="1">
    <source>
        <dbReference type="SAM" id="MobiDB-lite"/>
    </source>
</evidence>
<evidence type="ECO:0000313" key="3">
    <source>
        <dbReference type="Proteomes" id="UP000494363"/>
    </source>
</evidence>
<name>A0A6J5F6M6_9BURK</name>
<evidence type="ECO:0000313" key="2">
    <source>
        <dbReference type="EMBL" id="CAB3773242.1"/>
    </source>
</evidence>
<proteinExistence type="predicted"/>
<reference evidence="2 3" key="1">
    <citation type="submission" date="2020-04" db="EMBL/GenBank/DDBJ databases">
        <authorList>
            <person name="De Canck E."/>
        </authorList>
    </citation>
    <scope>NUCLEOTIDE SEQUENCE [LARGE SCALE GENOMIC DNA]</scope>
    <source>
        <strain evidence="2 3">LMG 29542</strain>
    </source>
</reference>
<gene>
    <name evidence="2" type="ORF">LMG29542_07153</name>
</gene>
<feature type="region of interest" description="Disordered" evidence="1">
    <location>
        <begin position="324"/>
        <end position="421"/>
    </location>
</feature>
<keyword evidence="3" id="KW-1185">Reference proteome</keyword>
<organism evidence="2 3">
    <name type="scientific">Paraburkholderia humisilvae</name>
    <dbReference type="NCBI Taxonomy" id="627669"/>
    <lineage>
        <taxon>Bacteria</taxon>
        <taxon>Pseudomonadati</taxon>
        <taxon>Pseudomonadota</taxon>
        <taxon>Betaproteobacteria</taxon>
        <taxon>Burkholderiales</taxon>
        <taxon>Burkholderiaceae</taxon>
        <taxon>Paraburkholderia</taxon>
    </lineage>
</organism>
<accession>A0A6J5F6M6</accession>
<dbReference type="Proteomes" id="UP000494363">
    <property type="component" value="Unassembled WGS sequence"/>
</dbReference>
<sequence length="441" mass="47695">MSANQLPLDLPPEEDEAAYLLPRVADVRSSMPPMPEIADGGFPGMMPFGVKGLRGWKVGGPEREIALPMSVAQIRLYAMLRALEARADSSPARITGVRGVRIMRVVALLSTAPEAAYAVVLPFGVRRLGDWYLPSAGYQWVVPPTPAQLRLYVLLRGLEARTGGRPARITGVQGVRIMRLISMMSDFPGAIQTVALPFGVRGLHDWRLRMNGRDFPNLQRTFEDTRAPLFAPASIAPARTGMRRVGLGMAACTLGALGCLAWVMSHDGDLPDKAVVPMRAVALVRVPAPQRPVSAPTSVSSEMDRLLDVHTTIKPVTRAAAQLAATPSGRATAHSHARVHTRMPTHTAQQARHSPVRMATADMPGRPAHATADMPQHDQALPGWLSDGPSALEDYRTLTGATSDEHSPGVRHASAPPVDPTEWARHVTQRRITETPDAFVH</sequence>
<dbReference type="EMBL" id="CADIKH010000071">
    <property type="protein sequence ID" value="CAB3773242.1"/>
    <property type="molecule type" value="Genomic_DNA"/>
</dbReference>